<sequence length="345" mass="36589">MAPVLPQTCKAVVLDGPHAPWALRDVPVKQPAEGEILIKSLACGVCHSDVATQNGEFDFITKYPVIAGHEVIGEIVALGSNVKDWKIGDRAGGAWHGGNDGHCKACARGTPQICSNLEVNGVTRDGGFSEYCTLRADAAIRVPADMDPVKTAPLLCAGITAFNGIRKSHIPQGDTVAICGIGGLGHLAIQFARKMGYRTVAVSGTEDKRDAALALGAHRFVHTGSEDPVRALKQDGEGASLVIMFCNDPDVVKQMTAALAPGGSILLIAPVNGVTLDFTELIVFGKNVRTWSSGFAPETREALDFASQLGVKCQTQEFALADIDKAFEAMNNRTIRFRPVVNFAL</sequence>
<keyword evidence="4 6" id="KW-0862">Zinc</keyword>
<dbReference type="Proteomes" id="UP000249829">
    <property type="component" value="Unassembled WGS sequence"/>
</dbReference>
<dbReference type="STRING" id="1450538.A0A2V5GWE0"/>
<dbReference type="GO" id="GO:0008270">
    <property type="term" value="F:zinc ion binding"/>
    <property type="evidence" value="ECO:0007669"/>
    <property type="project" value="InterPro"/>
</dbReference>
<evidence type="ECO:0000256" key="2">
    <source>
        <dbReference type="ARBA" id="ARBA00008072"/>
    </source>
</evidence>
<dbReference type="InterPro" id="IPR020843">
    <property type="entry name" value="ER"/>
</dbReference>
<evidence type="ECO:0000256" key="3">
    <source>
        <dbReference type="ARBA" id="ARBA00022723"/>
    </source>
</evidence>
<reference evidence="8 9" key="1">
    <citation type="submission" date="2018-02" db="EMBL/GenBank/DDBJ databases">
        <title>The genomes of Aspergillus section Nigri reveals drivers in fungal speciation.</title>
        <authorList>
            <consortium name="DOE Joint Genome Institute"/>
            <person name="Vesth T.C."/>
            <person name="Nybo J."/>
            <person name="Theobald S."/>
            <person name="Brandl J."/>
            <person name="Frisvad J.C."/>
            <person name="Nielsen K.F."/>
            <person name="Lyhne E.K."/>
            <person name="Kogle M.E."/>
            <person name="Kuo A."/>
            <person name="Riley R."/>
            <person name="Clum A."/>
            <person name="Nolan M."/>
            <person name="Lipzen A."/>
            <person name="Salamov A."/>
            <person name="Henrissat B."/>
            <person name="Wiebenga A."/>
            <person name="De vries R.P."/>
            <person name="Grigoriev I.V."/>
            <person name="Mortensen U.H."/>
            <person name="Andersen M.R."/>
            <person name="Baker S.E."/>
        </authorList>
    </citation>
    <scope>NUCLEOTIDE SEQUENCE [LARGE SCALE GENOMIC DNA]</scope>
    <source>
        <strain evidence="8 9">CBS 115571</strain>
    </source>
</reference>
<dbReference type="InterPro" id="IPR013154">
    <property type="entry name" value="ADH-like_N"/>
</dbReference>
<keyword evidence="3 6" id="KW-0479">Metal-binding</keyword>
<protein>
    <submittedName>
        <fullName evidence="8">Alcohol dehydrogenase</fullName>
    </submittedName>
</protein>
<gene>
    <name evidence="8" type="ORF">BO99DRAFT_436066</name>
</gene>
<dbReference type="GO" id="GO:0005737">
    <property type="term" value="C:cytoplasm"/>
    <property type="evidence" value="ECO:0007669"/>
    <property type="project" value="TreeGrafter"/>
</dbReference>
<dbReference type="PANTHER" id="PTHR42940">
    <property type="entry name" value="ALCOHOL DEHYDROGENASE 1-RELATED"/>
    <property type="match status" value="1"/>
</dbReference>
<evidence type="ECO:0000256" key="5">
    <source>
        <dbReference type="ARBA" id="ARBA00023002"/>
    </source>
</evidence>
<evidence type="ECO:0000256" key="4">
    <source>
        <dbReference type="ARBA" id="ARBA00022833"/>
    </source>
</evidence>
<dbReference type="Gene3D" id="3.40.50.720">
    <property type="entry name" value="NAD(P)-binding Rossmann-like Domain"/>
    <property type="match status" value="1"/>
</dbReference>
<comment type="cofactor">
    <cofactor evidence="1 6">
        <name>Zn(2+)</name>
        <dbReference type="ChEBI" id="CHEBI:29105"/>
    </cofactor>
</comment>
<evidence type="ECO:0000259" key="7">
    <source>
        <dbReference type="SMART" id="SM00829"/>
    </source>
</evidence>
<dbReference type="GO" id="GO:0004022">
    <property type="term" value="F:alcohol dehydrogenase (NAD+) activity"/>
    <property type="evidence" value="ECO:0007669"/>
    <property type="project" value="TreeGrafter"/>
</dbReference>
<evidence type="ECO:0000256" key="6">
    <source>
        <dbReference type="RuleBase" id="RU361277"/>
    </source>
</evidence>
<dbReference type="EMBL" id="KZ825179">
    <property type="protein sequence ID" value="PYI15779.1"/>
    <property type="molecule type" value="Genomic_DNA"/>
</dbReference>
<dbReference type="SMART" id="SM00829">
    <property type="entry name" value="PKS_ER"/>
    <property type="match status" value="1"/>
</dbReference>
<keyword evidence="5" id="KW-0560">Oxidoreductase</keyword>
<dbReference type="Gene3D" id="3.90.180.10">
    <property type="entry name" value="Medium-chain alcohol dehydrogenases, catalytic domain"/>
    <property type="match status" value="1"/>
</dbReference>
<dbReference type="Pfam" id="PF00107">
    <property type="entry name" value="ADH_zinc_N"/>
    <property type="match status" value="1"/>
</dbReference>
<dbReference type="PANTHER" id="PTHR42940:SF7">
    <property type="entry name" value="ALCOHOL DEHYDROGENASE-LIKE N-TERMINAL DOMAIN-CONTAINING PROTEIN"/>
    <property type="match status" value="1"/>
</dbReference>
<comment type="similarity">
    <text evidence="2 6">Belongs to the zinc-containing alcohol dehydrogenase family.</text>
</comment>
<evidence type="ECO:0000313" key="8">
    <source>
        <dbReference type="EMBL" id="PYI15779.1"/>
    </source>
</evidence>
<evidence type="ECO:0000313" key="9">
    <source>
        <dbReference type="Proteomes" id="UP000249829"/>
    </source>
</evidence>
<dbReference type="SUPFAM" id="SSF50129">
    <property type="entry name" value="GroES-like"/>
    <property type="match status" value="1"/>
</dbReference>
<name>A0A2V5GWE0_ASPV1</name>
<dbReference type="SUPFAM" id="SSF51735">
    <property type="entry name" value="NAD(P)-binding Rossmann-fold domains"/>
    <property type="match status" value="1"/>
</dbReference>
<dbReference type="OMA" id="GGHDRTC"/>
<dbReference type="PROSITE" id="PS00059">
    <property type="entry name" value="ADH_ZINC"/>
    <property type="match status" value="1"/>
</dbReference>
<organism evidence="8 9">
    <name type="scientific">Aspergillus violaceofuscus (strain CBS 115571)</name>
    <dbReference type="NCBI Taxonomy" id="1450538"/>
    <lineage>
        <taxon>Eukaryota</taxon>
        <taxon>Fungi</taxon>
        <taxon>Dikarya</taxon>
        <taxon>Ascomycota</taxon>
        <taxon>Pezizomycotina</taxon>
        <taxon>Eurotiomycetes</taxon>
        <taxon>Eurotiomycetidae</taxon>
        <taxon>Eurotiales</taxon>
        <taxon>Aspergillaceae</taxon>
        <taxon>Aspergillus</taxon>
    </lineage>
</organism>
<keyword evidence="9" id="KW-1185">Reference proteome</keyword>
<proteinExistence type="inferred from homology"/>
<dbReference type="InterPro" id="IPR002328">
    <property type="entry name" value="ADH_Zn_CS"/>
</dbReference>
<dbReference type="AlphaFoldDB" id="A0A2V5GWE0"/>
<dbReference type="InterPro" id="IPR011032">
    <property type="entry name" value="GroES-like_sf"/>
</dbReference>
<dbReference type="InterPro" id="IPR013149">
    <property type="entry name" value="ADH-like_C"/>
</dbReference>
<dbReference type="InterPro" id="IPR036291">
    <property type="entry name" value="NAD(P)-bd_dom_sf"/>
</dbReference>
<dbReference type="Pfam" id="PF08240">
    <property type="entry name" value="ADH_N"/>
    <property type="match status" value="1"/>
</dbReference>
<accession>A0A2V5GWE0</accession>
<feature type="domain" description="Enoyl reductase (ER)" evidence="7">
    <location>
        <begin position="12"/>
        <end position="341"/>
    </location>
</feature>
<evidence type="ECO:0000256" key="1">
    <source>
        <dbReference type="ARBA" id="ARBA00001947"/>
    </source>
</evidence>